<evidence type="ECO:0000313" key="3">
    <source>
        <dbReference type="EMBL" id="RAM00379.1"/>
    </source>
</evidence>
<dbReference type="Proteomes" id="UP000248798">
    <property type="component" value="Unassembled WGS sequence"/>
</dbReference>
<accession>A0A328F7M6</accession>
<dbReference type="InterPro" id="IPR011051">
    <property type="entry name" value="RmlC_Cupin_sf"/>
</dbReference>
<dbReference type="PANTHER" id="PTHR37694">
    <property type="entry name" value="SLR8022 PROTEIN"/>
    <property type="match status" value="1"/>
</dbReference>
<evidence type="ECO:0000259" key="1">
    <source>
        <dbReference type="Pfam" id="PF07883"/>
    </source>
</evidence>
<dbReference type="AlphaFoldDB" id="A0A328F7M6"/>
<dbReference type="InterPro" id="IPR014710">
    <property type="entry name" value="RmlC-like_jellyroll"/>
</dbReference>
<proteinExistence type="predicted"/>
<gene>
    <name evidence="3" type="ORF">DO021_19295</name>
    <name evidence="2" type="ORF">EYB58_10160</name>
</gene>
<dbReference type="RefSeq" id="WP_111959711.1">
    <property type="nucleotide sequence ID" value="NZ_CP036313.1"/>
</dbReference>
<dbReference type="Pfam" id="PF07883">
    <property type="entry name" value="Cupin_2"/>
    <property type="match status" value="1"/>
</dbReference>
<dbReference type="Proteomes" id="UP000293902">
    <property type="component" value="Chromosome"/>
</dbReference>
<reference evidence="2 5" key="2">
    <citation type="submission" date="2019-02" db="EMBL/GenBank/DDBJ databases">
        <title>Complete genome sequence of Desulfobacter hydrogenophilus AcRS1.</title>
        <authorList>
            <person name="Marietou A."/>
            <person name="Lund M.B."/>
            <person name="Marshall I.P.G."/>
            <person name="Schreiber L."/>
            <person name="Jorgensen B."/>
        </authorList>
    </citation>
    <scope>NUCLEOTIDE SEQUENCE [LARGE SCALE GENOMIC DNA]</scope>
    <source>
        <strain evidence="2 5">AcRS1</strain>
    </source>
</reference>
<name>A0A328F7M6_9BACT</name>
<feature type="domain" description="Cupin type-2" evidence="1">
    <location>
        <begin position="41"/>
        <end position="108"/>
    </location>
</feature>
<evidence type="ECO:0000313" key="5">
    <source>
        <dbReference type="Proteomes" id="UP000293902"/>
    </source>
</evidence>
<protein>
    <submittedName>
        <fullName evidence="3">Cupin domain-containing protein</fullName>
    </submittedName>
</protein>
<dbReference type="CDD" id="cd02222">
    <property type="entry name" value="cupin_TM1459-like"/>
    <property type="match status" value="1"/>
</dbReference>
<reference evidence="3 4" key="1">
    <citation type="submission" date="2018-06" db="EMBL/GenBank/DDBJ databases">
        <title>Complete Genome Sequence of Desulfobacter hydrogenophilus (DSM3380).</title>
        <authorList>
            <person name="Marietou A."/>
            <person name="Schreiber L."/>
            <person name="Marshall I."/>
            <person name="Jorgensen B."/>
        </authorList>
    </citation>
    <scope>NUCLEOTIDE SEQUENCE [LARGE SCALE GENOMIC DNA]</scope>
    <source>
        <strain evidence="3 4">DSM 3380</strain>
    </source>
</reference>
<evidence type="ECO:0000313" key="4">
    <source>
        <dbReference type="Proteomes" id="UP000248798"/>
    </source>
</evidence>
<sequence length="116" mass="12956">MKATHYTDIQGKEMNNDMVKHVTGRVLIGKDDGAPNFCMRRFDVEPGGYAPRHTHDWEHEIYVVEGKGEVLLGDQWHTISQGTAVYVPPNVDHQIKNSSDGHLAFLCLVPSAAPEM</sequence>
<dbReference type="OrthoDB" id="9791297at2"/>
<dbReference type="EMBL" id="CP036313">
    <property type="protein sequence ID" value="QBH13252.1"/>
    <property type="molecule type" value="Genomic_DNA"/>
</dbReference>
<dbReference type="Gene3D" id="2.60.120.10">
    <property type="entry name" value="Jelly Rolls"/>
    <property type="match status" value="1"/>
</dbReference>
<dbReference type="SUPFAM" id="SSF51182">
    <property type="entry name" value="RmlC-like cupins"/>
    <property type="match status" value="1"/>
</dbReference>
<keyword evidence="5" id="KW-1185">Reference proteome</keyword>
<dbReference type="EMBL" id="QLNI01000050">
    <property type="protein sequence ID" value="RAM00379.1"/>
    <property type="molecule type" value="Genomic_DNA"/>
</dbReference>
<organism evidence="3 4">
    <name type="scientific">Desulfobacter hydrogenophilus</name>
    <dbReference type="NCBI Taxonomy" id="2291"/>
    <lineage>
        <taxon>Bacteria</taxon>
        <taxon>Pseudomonadati</taxon>
        <taxon>Thermodesulfobacteriota</taxon>
        <taxon>Desulfobacteria</taxon>
        <taxon>Desulfobacterales</taxon>
        <taxon>Desulfobacteraceae</taxon>
        <taxon>Desulfobacter</taxon>
    </lineage>
</organism>
<evidence type="ECO:0000313" key="2">
    <source>
        <dbReference type="EMBL" id="QBH13252.1"/>
    </source>
</evidence>
<dbReference type="InterPro" id="IPR013096">
    <property type="entry name" value="Cupin_2"/>
</dbReference>
<dbReference type="PANTHER" id="PTHR37694:SF1">
    <property type="entry name" value="SLR8022 PROTEIN"/>
    <property type="match status" value="1"/>
</dbReference>